<proteinExistence type="inferred from homology"/>
<dbReference type="PANTHER" id="PTHR13554">
    <property type="entry name" value="26S PROTEASOME NON-ATPASE REGULATORY SUBUNIT 5-RELATED"/>
    <property type="match status" value="1"/>
</dbReference>
<sequence length="595" mass="66235">MDGLESNLNQWLGCLGCFFQSHTKNRSFHQSLETSCGELKIFTKEKTVTSIMAIPDEVFDLVSKVSNGNGNLEDYERICLILSNLTTTELSSVFQKCDILKALMSIDLHDKQSAQIAIKLASIVFSLIPLFDFVQSHQEELLLILGSTKLDLIEFILKRLRAGVVEPSCSVDNLPECILKSIARLVLHEKLSLSMEAQNFLITLATKCPLGLKSVLGPNVVGALNPLCSKSEHLIRVSEFAVHLVSKQPELFKDVENSGLFQPILDGLNSRDPLVRLNWLELGKLLTVSETGYHFLNRQGVFSRLLDDLYSSASDPLGDLLLPGYIGFFGSLAKRDPDHWLGSKSDGRFKNVLSDAVDNNAISISMVAFESISCIATTPTGRITLDKLFAKGGSFDSVLNKLFVFISNSPTEICTRAVECYSFLLRRPDGIDSEGLFADAVLSLNWAIISCQKSIDTTNSNSVEDKELLIAPLLKRLYSLATQPFFEVRVAVFKAIDAIVTQPWGVRQITRQPGFFEYLLNRQTELGFPDKIQLVQAKLDIMNNMLKTYKVWSCSECKSFQNLIDRQQLKLIQLYIKEGLWGVVKSEAAVALEPG</sequence>
<dbReference type="InterPro" id="IPR019538">
    <property type="entry name" value="PSMD5"/>
</dbReference>
<dbReference type="Proteomes" id="UP000050791">
    <property type="component" value="Unassembled WGS sequence"/>
</dbReference>
<dbReference type="InterPro" id="IPR016024">
    <property type="entry name" value="ARM-type_fold"/>
</dbReference>
<dbReference type="Pfam" id="PF10508">
    <property type="entry name" value="Proteasom_PSMB"/>
    <property type="match status" value="2"/>
</dbReference>
<dbReference type="SUPFAM" id="SSF48371">
    <property type="entry name" value="ARM repeat"/>
    <property type="match status" value="1"/>
</dbReference>
<name>A0AA85B7P4_9TREM</name>
<organism evidence="3 4">
    <name type="scientific">Schistosoma mattheei</name>
    <dbReference type="NCBI Taxonomy" id="31246"/>
    <lineage>
        <taxon>Eukaryota</taxon>
        <taxon>Metazoa</taxon>
        <taxon>Spiralia</taxon>
        <taxon>Lophotrochozoa</taxon>
        <taxon>Platyhelminthes</taxon>
        <taxon>Trematoda</taxon>
        <taxon>Digenea</taxon>
        <taxon>Strigeidida</taxon>
        <taxon>Schistosomatoidea</taxon>
        <taxon>Schistosomatidae</taxon>
        <taxon>Schistosoma</taxon>
    </lineage>
</organism>
<dbReference type="WBParaSite" id="SMTH1_35310.2">
    <property type="protein sequence ID" value="SMTH1_35310.2"/>
    <property type="gene ID" value="SMTH1_35310"/>
</dbReference>
<evidence type="ECO:0000256" key="1">
    <source>
        <dbReference type="ARBA" id="ARBA00006823"/>
    </source>
</evidence>
<comment type="similarity">
    <text evidence="1">Belongs to the proteasome subunit S5B/HSM3 family.</text>
</comment>
<dbReference type="AlphaFoldDB" id="A0AA85B7P4"/>
<protein>
    <recommendedName>
        <fullName evidence="2">26S proteasome non-ATPase regulatory subunit 5</fullName>
    </recommendedName>
</protein>
<dbReference type="PANTHER" id="PTHR13554:SF10">
    <property type="entry name" value="26S PROTEASOME NON-ATPASE REGULATORY SUBUNIT 5"/>
    <property type="match status" value="1"/>
</dbReference>
<dbReference type="GO" id="GO:0005829">
    <property type="term" value="C:cytosol"/>
    <property type="evidence" value="ECO:0007669"/>
    <property type="project" value="TreeGrafter"/>
</dbReference>
<evidence type="ECO:0000313" key="3">
    <source>
        <dbReference type="Proteomes" id="UP000050791"/>
    </source>
</evidence>
<reference evidence="4" key="1">
    <citation type="submission" date="2023-11" db="UniProtKB">
        <authorList>
            <consortium name="WormBaseParasite"/>
        </authorList>
    </citation>
    <scope>IDENTIFICATION</scope>
</reference>
<evidence type="ECO:0000313" key="4">
    <source>
        <dbReference type="WBParaSite" id="SMTH1_35310.2"/>
    </source>
</evidence>
<accession>A0AA85B7P4</accession>
<dbReference type="GO" id="GO:0043248">
    <property type="term" value="P:proteasome assembly"/>
    <property type="evidence" value="ECO:0007669"/>
    <property type="project" value="InterPro"/>
</dbReference>
<evidence type="ECO:0000256" key="2">
    <source>
        <dbReference type="ARBA" id="ARBA00014933"/>
    </source>
</evidence>